<dbReference type="NCBIfam" id="NF003544">
    <property type="entry name" value="PRK05201.1"/>
    <property type="match status" value="1"/>
</dbReference>
<keyword evidence="4 5" id="KW-0143">Chaperone</keyword>
<comment type="similarity">
    <text evidence="1 5">Belongs to the ClpX chaperone family. HslU subfamily.</text>
</comment>
<feature type="binding site" evidence="5">
    <location>
        <begin position="62"/>
        <end position="67"/>
    </location>
    <ligand>
        <name>ATP</name>
        <dbReference type="ChEBI" id="CHEBI:30616"/>
    </ligand>
</feature>
<evidence type="ECO:0000256" key="1">
    <source>
        <dbReference type="ARBA" id="ARBA00009771"/>
    </source>
</evidence>
<reference evidence="8 9" key="1">
    <citation type="submission" date="2023-07" db="EMBL/GenBank/DDBJ databases">
        <title>Paenibacillus sp. JX-17 nov. isolated from soil.</title>
        <authorList>
            <person name="Wan Y."/>
            <person name="Liu B."/>
        </authorList>
    </citation>
    <scope>NUCLEOTIDE SEQUENCE [LARGE SCALE GENOMIC DNA]</scope>
    <source>
        <strain evidence="8 9">JX-17</strain>
    </source>
</reference>
<dbReference type="PANTHER" id="PTHR48102:SF3">
    <property type="entry name" value="ATP-DEPENDENT PROTEASE ATPASE SUBUNIT HSLU"/>
    <property type="match status" value="1"/>
</dbReference>
<dbReference type="Proteomes" id="UP001240171">
    <property type="component" value="Unassembled WGS sequence"/>
</dbReference>
<dbReference type="SMART" id="SM00382">
    <property type="entry name" value="AAA"/>
    <property type="match status" value="1"/>
</dbReference>
<keyword evidence="5" id="KW-0963">Cytoplasm</keyword>
<feature type="binding site" evidence="5">
    <location>
        <position position="20"/>
    </location>
    <ligand>
        <name>ATP</name>
        <dbReference type="ChEBI" id="CHEBI:30616"/>
    </ligand>
</feature>
<feature type="domain" description="AAA+ ATPase" evidence="6">
    <location>
        <begin position="51"/>
        <end position="354"/>
    </location>
</feature>
<dbReference type="HAMAP" id="MF_00249">
    <property type="entry name" value="HslU"/>
    <property type="match status" value="1"/>
</dbReference>
<evidence type="ECO:0000256" key="3">
    <source>
        <dbReference type="ARBA" id="ARBA00022840"/>
    </source>
</evidence>
<evidence type="ECO:0000256" key="4">
    <source>
        <dbReference type="ARBA" id="ARBA00023186"/>
    </source>
</evidence>
<feature type="binding site" evidence="5">
    <location>
        <position position="278"/>
    </location>
    <ligand>
        <name>ATP</name>
        <dbReference type="ChEBI" id="CHEBI:30616"/>
    </ligand>
</feature>
<evidence type="ECO:0000256" key="5">
    <source>
        <dbReference type="HAMAP-Rule" id="MF_00249"/>
    </source>
</evidence>
<dbReference type="GO" id="GO:0008233">
    <property type="term" value="F:peptidase activity"/>
    <property type="evidence" value="ECO:0007669"/>
    <property type="project" value="UniProtKB-KW"/>
</dbReference>
<dbReference type="SUPFAM" id="SSF52540">
    <property type="entry name" value="P-loop containing nucleoside triphosphate hydrolases"/>
    <property type="match status" value="1"/>
</dbReference>
<dbReference type="SMART" id="SM01086">
    <property type="entry name" value="ClpB_D2-small"/>
    <property type="match status" value="1"/>
</dbReference>
<dbReference type="EMBL" id="JAUQTB010000002">
    <property type="protein sequence ID" value="MDO7905840.1"/>
    <property type="molecule type" value="Genomic_DNA"/>
</dbReference>
<dbReference type="CDD" id="cd19498">
    <property type="entry name" value="RecA-like_HslU"/>
    <property type="match status" value="1"/>
</dbReference>
<dbReference type="InterPro" id="IPR019489">
    <property type="entry name" value="Clp_ATPase_C"/>
</dbReference>
<sequence>MSEQALTPRQIVLELDKYIIGQKQAKKSVAVALRNRYRRSRLPEDMRDEIVPKNILMIGPTGVGKTEIARRLAKLVGAPFIKLEATKFTEVGYVGRDVESMIRDLIETAIRMVKLERTEKVRDRAEELANERIVNLLVPSAAKTKNQRNPFEMIFGNNNAAQAEEEPQPDPGLSEKRRKAKFDLLAGNLENEVIEIDVEDTTPTMMDMFAGQGNDQMGMNMQEMFGNLLPKRTKKRKLPVREARKVLIQEEATKLIDMDDVIQESVSRAEQSGIIFIDEIDKIATQGKGSGPDVSREGVQRDILPIVEGSTVMTKYGPVKTDYILFIAAGAFHVSKPSDLIPELQGRFPIRVELSSLTLDDFVSILTEPKNALTKQYTELLRTEDIEIEFSEDAIREIASIAETVNKNTENIGARRLHTILEKLLEDLSFEAPELTLDRMIVTPEYVREKLGDIAQDRDLSQYIL</sequence>
<feature type="domain" description="Clp ATPase C-terminal" evidence="7">
    <location>
        <begin position="357"/>
        <end position="451"/>
    </location>
</feature>
<dbReference type="InterPro" id="IPR050052">
    <property type="entry name" value="ATP-dep_Clp_protease_ClpX"/>
</dbReference>
<keyword evidence="2 5" id="KW-0547">Nucleotide-binding</keyword>
<keyword evidence="3 5" id="KW-0067">ATP-binding</keyword>
<dbReference type="InterPro" id="IPR003959">
    <property type="entry name" value="ATPase_AAA_core"/>
</dbReference>
<comment type="caution">
    <text evidence="8">The sequence shown here is derived from an EMBL/GenBank/DDBJ whole genome shotgun (WGS) entry which is preliminary data.</text>
</comment>
<proteinExistence type="inferred from homology"/>
<name>A0ABT9C9A9_9BACL</name>
<dbReference type="Gene3D" id="3.40.50.300">
    <property type="entry name" value="P-loop containing nucleotide triphosphate hydrolases"/>
    <property type="match status" value="2"/>
</dbReference>
<dbReference type="RefSeq" id="WP_305023036.1">
    <property type="nucleotide sequence ID" value="NZ_JAUQTB010000002.1"/>
</dbReference>
<keyword evidence="8" id="KW-0378">Hydrolase</keyword>
<comment type="subcellular location">
    <subcellularLocation>
        <location evidence="5">Cytoplasm</location>
    </subcellularLocation>
</comment>
<evidence type="ECO:0000313" key="8">
    <source>
        <dbReference type="EMBL" id="MDO7905840.1"/>
    </source>
</evidence>
<comment type="function">
    <text evidence="5">ATPase subunit of a proteasome-like degradation complex; this subunit has chaperone activity. The binding of ATP and its subsequent hydrolysis by HslU are essential for unfolding of protein substrates subsequently hydrolyzed by HslV. HslU recognizes the N-terminal part of its protein substrates and unfolds these before they are guided to HslV for hydrolysis.</text>
</comment>
<evidence type="ECO:0000259" key="6">
    <source>
        <dbReference type="SMART" id="SM00382"/>
    </source>
</evidence>
<evidence type="ECO:0000259" key="7">
    <source>
        <dbReference type="SMART" id="SM01086"/>
    </source>
</evidence>
<dbReference type="GO" id="GO:0006508">
    <property type="term" value="P:proteolysis"/>
    <property type="evidence" value="ECO:0007669"/>
    <property type="project" value="UniProtKB-KW"/>
</dbReference>
<organism evidence="8 9">
    <name type="scientific">Paenibacillus lacisoli</name>
    <dbReference type="NCBI Taxonomy" id="3064525"/>
    <lineage>
        <taxon>Bacteria</taxon>
        <taxon>Bacillati</taxon>
        <taxon>Bacillota</taxon>
        <taxon>Bacilli</taxon>
        <taxon>Bacillales</taxon>
        <taxon>Paenibacillaceae</taxon>
        <taxon>Paenibacillus</taxon>
    </lineage>
</organism>
<dbReference type="Gene3D" id="1.10.8.60">
    <property type="match status" value="1"/>
</dbReference>
<protein>
    <recommendedName>
        <fullName evidence="5">ATP-dependent protease ATPase subunit HslU</fullName>
    </recommendedName>
    <alternativeName>
        <fullName evidence="5">Unfoldase HslU</fullName>
    </alternativeName>
</protein>
<dbReference type="Pfam" id="PF07724">
    <property type="entry name" value="AAA_2"/>
    <property type="match status" value="1"/>
</dbReference>
<dbReference type="InterPro" id="IPR004491">
    <property type="entry name" value="HslU"/>
</dbReference>
<dbReference type="NCBIfam" id="TIGR00390">
    <property type="entry name" value="hslU"/>
    <property type="match status" value="1"/>
</dbReference>
<accession>A0ABT9C9A9</accession>
<keyword evidence="8" id="KW-0645">Protease</keyword>
<evidence type="ECO:0000256" key="2">
    <source>
        <dbReference type="ARBA" id="ARBA00022741"/>
    </source>
</evidence>
<comment type="subunit">
    <text evidence="5">A double ring-shaped homohexamer of HslV is capped on each side by a ring-shaped HslU homohexamer. The assembly of the HslU/HslV complex is dependent on binding of ATP.</text>
</comment>
<dbReference type="InterPro" id="IPR027417">
    <property type="entry name" value="P-loop_NTPase"/>
</dbReference>
<dbReference type="Pfam" id="PF00004">
    <property type="entry name" value="AAA"/>
    <property type="match status" value="1"/>
</dbReference>
<dbReference type="PANTHER" id="PTHR48102">
    <property type="entry name" value="ATP-DEPENDENT CLP PROTEASE ATP-BINDING SUBUNIT CLPX-LIKE, MITOCHONDRIAL-RELATED"/>
    <property type="match status" value="1"/>
</dbReference>
<feature type="binding site" evidence="5">
    <location>
        <position position="415"/>
    </location>
    <ligand>
        <name>ATP</name>
        <dbReference type="ChEBI" id="CHEBI:30616"/>
    </ligand>
</feature>
<evidence type="ECO:0000313" key="9">
    <source>
        <dbReference type="Proteomes" id="UP001240171"/>
    </source>
</evidence>
<dbReference type="InterPro" id="IPR003593">
    <property type="entry name" value="AAA+_ATPase"/>
</dbReference>
<feature type="binding site" evidence="5">
    <location>
        <position position="343"/>
    </location>
    <ligand>
        <name>ATP</name>
        <dbReference type="ChEBI" id="CHEBI:30616"/>
    </ligand>
</feature>
<keyword evidence="9" id="KW-1185">Reference proteome</keyword>
<gene>
    <name evidence="5 8" type="primary">hslU</name>
    <name evidence="8" type="ORF">Q5741_05345</name>
</gene>